<accession>A0A9D3QAL9</accession>
<feature type="compositionally biased region" description="Basic and acidic residues" evidence="2">
    <location>
        <begin position="323"/>
        <end position="339"/>
    </location>
</feature>
<evidence type="ECO:0000313" key="3">
    <source>
        <dbReference type="EMBL" id="KAG7483872.1"/>
    </source>
</evidence>
<evidence type="ECO:0008006" key="5">
    <source>
        <dbReference type="Google" id="ProtNLM"/>
    </source>
</evidence>
<dbReference type="Pfam" id="PF10239">
    <property type="entry name" value="DUF2465"/>
    <property type="match status" value="2"/>
</dbReference>
<name>A0A9D3QAL9_MEGAT</name>
<dbReference type="InterPro" id="IPR018797">
    <property type="entry name" value="FAM98"/>
</dbReference>
<evidence type="ECO:0000256" key="2">
    <source>
        <dbReference type="SAM" id="MobiDB-lite"/>
    </source>
</evidence>
<dbReference type="PANTHER" id="PTHR31353:SF5">
    <property type="entry name" value="IM:7138535"/>
    <property type="match status" value="1"/>
</dbReference>
<evidence type="ECO:0000313" key="4">
    <source>
        <dbReference type="Proteomes" id="UP001046870"/>
    </source>
</evidence>
<sequence>MARDSRTVSSLIALGYPGNACLKKCDCDELPCPLLSWLVNELRTVCPAVQEGERQDPAVSAVLVGELRAQLKELHCPCAALTTETLTPALLNRLTEFLVSELQAARILLYRELHPEDRAKGDDTEKEQRESEDRGVDLVEENQERGGDGGVGDREGELEKTKEVTQLLQALNLDPSSQLTDIYTEVESRLALLPGGAMPEPLLERALNAEQWRCLQQINQALAQDYKCRRNMMIKRFQVTLQSFTWGEKGQERSAVLASMPPLSPLTLSSHVSLSLLLAARQDQSRILPVRAGPSTAIHKVMMGGVPDRGGRPGEIEPPMPMWERRREGGGRGGRDRGRQQRGNHSGRKKKNKKKE</sequence>
<comment type="similarity">
    <text evidence="1">Belongs to the FAM98 family.</text>
</comment>
<reference evidence="3" key="1">
    <citation type="submission" date="2021-01" db="EMBL/GenBank/DDBJ databases">
        <authorList>
            <person name="Zahm M."/>
            <person name="Roques C."/>
            <person name="Cabau C."/>
            <person name="Klopp C."/>
            <person name="Donnadieu C."/>
            <person name="Jouanno E."/>
            <person name="Lampietro C."/>
            <person name="Louis A."/>
            <person name="Herpin A."/>
            <person name="Echchiki A."/>
            <person name="Berthelot C."/>
            <person name="Parey E."/>
            <person name="Roest-Crollius H."/>
            <person name="Braasch I."/>
            <person name="Postlethwait J."/>
            <person name="Bobe J."/>
            <person name="Montfort J."/>
            <person name="Bouchez O."/>
            <person name="Begum T."/>
            <person name="Mejri S."/>
            <person name="Adams A."/>
            <person name="Chen W.-J."/>
            <person name="Guiguen Y."/>
        </authorList>
    </citation>
    <scope>NUCLEOTIDE SEQUENCE</scope>
    <source>
        <strain evidence="3">YG-15Mar2019-1</strain>
        <tissue evidence="3">Brain</tissue>
    </source>
</reference>
<protein>
    <recommendedName>
        <fullName evidence="5">Protein FAM98B-like</fullName>
    </recommendedName>
</protein>
<proteinExistence type="inferred from homology"/>
<organism evidence="3 4">
    <name type="scientific">Megalops atlanticus</name>
    <name type="common">Tarpon</name>
    <name type="synonym">Clupea gigantea</name>
    <dbReference type="NCBI Taxonomy" id="7932"/>
    <lineage>
        <taxon>Eukaryota</taxon>
        <taxon>Metazoa</taxon>
        <taxon>Chordata</taxon>
        <taxon>Craniata</taxon>
        <taxon>Vertebrata</taxon>
        <taxon>Euteleostomi</taxon>
        <taxon>Actinopterygii</taxon>
        <taxon>Neopterygii</taxon>
        <taxon>Teleostei</taxon>
        <taxon>Elopiformes</taxon>
        <taxon>Megalopidae</taxon>
        <taxon>Megalops</taxon>
    </lineage>
</organism>
<feature type="region of interest" description="Disordered" evidence="2">
    <location>
        <begin position="303"/>
        <end position="356"/>
    </location>
</feature>
<dbReference type="PANTHER" id="PTHR31353">
    <property type="entry name" value="FAM98"/>
    <property type="match status" value="1"/>
</dbReference>
<feature type="region of interest" description="Disordered" evidence="2">
    <location>
        <begin position="118"/>
        <end position="157"/>
    </location>
</feature>
<dbReference type="OrthoDB" id="512356at2759"/>
<dbReference type="GO" id="GO:0072669">
    <property type="term" value="C:tRNA-splicing ligase complex"/>
    <property type="evidence" value="ECO:0007669"/>
    <property type="project" value="TreeGrafter"/>
</dbReference>
<feature type="compositionally biased region" description="Basic residues" evidence="2">
    <location>
        <begin position="340"/>
        <end position="356"/>
    </location>
</feature>
<evidence type="ECO:0000256" key="1">
    <source>
        <dbReference type="ARBA" id="ARBA00007218"/>
    </source>
</evidence>
<dbReference type="AlphaFoldDB" id="A0A9D3QAL9"/>
<comment type="caution">
    <text evidence="3">The sequence shown here is derived from an EMBL/GenBank/DDBJ whole genome shotgun (WGS) entry which is preliminary data.</text>
</comment>
<gene>
    <name evidence="3" type="ORF">MATL_G00042780</name>
</gene>
<dbReference type="EMBL" id="JAFDVH010000003">
    <property type="protein sequence ID" value="KAG7483872.1"/>
    <property type="molecule type" value="Genomic_DNA"/>
</dbReference>
<keyword evidence="4" id="KW-1185">Reference proteome</keyword>
<dbReference type="Proteomes" id="UP001046870">
    <property type="component" value="Chromosome 3"/>
</dbReference>